<dbReference type="EMBL" id="SMKW01000024">
    <property type="protein sequence ID" value="TDD49591.1"/>
    <property type="molecule type" value="Genomic_DNA"/>
</dbReference>
<gene>
    <name evidence="2" type="ORF">E1288_18925</name>
</gene>
<feature type="compositionally biased region" description="Basic and acidic residues" evidence="1">
    <location>
        <begin position="168"/>
        <end position="193"/>
    </location>
</feature>
<feature type="compositionally biased region" description="Polar residues" evidence="1">
    <location>
        <begin position="398"/>
        <end position="411"/>
    </location>
</feature>
<evidence type="ECO:0000313" key="2">
    <source>
        <dbReference type="EMBL" id="TDD49591.1"/>
    </source>
</evidence>
<feature type="compositionally biased region" description="Low complexity" evidence="1">
    <location>
        <begin position="25"/>
        <end position="36"/>
    </location>
</feature>
<protein>
    <submittedName>
        <fullName evidence="2">Uncharacterized protein</fullName>
    </submittedName>
</protein>
<organism evidence="2 3">
    <name type="scientific">Saccharopolyspora elongata</name>
    <dbReference type="NCBI Taxonomy" id="2530387"/>
    <lineage>
        <taxon>Bacteria</taxon>
        <taxon>Bacillati</taxon>
        <taxon>Actinomycetota</taxon>
        <taxon>Actinomycetes</taxon>
        <taxon>Pseudonocardiales</taxon>
        <taxon>Pseudonocardiaceae</taxon>
        <taxon>Saccharopolyspora</taxon>
    </lineage>
</organism>
<feature type="region of interest" description="Disordered" evidence="1">
    <location>
        <begin position="1"/>
        <end position="245"/>
    </location>
</feature>
<feature type="compositionally biased region" description="Low complexity" evidence="1">
    <location>
        <begin position="310"/>
        <end position="321"/>
    </location>
</feature>
<comment type="caution">
    <text evidence="2">The sequence shown here is derived from an EMBL/GenBank/DDBJ whole genome shotgun (WGS) entry which is preliminary data.</text>
</comment>
<dbReference type="Proteomes" id="UP000294947">
    <property type="component" value="Unassembled WGS sequence"/>
</dbReference>
<feature type="compositionally biased region" description="Low complexity" evidence="1">
    <location>
        <begin position="79"/>
        <end position="96"/>
    </location>
</feature>
<feature type="compositionally biased region" description="Basic and acidic residues" evidence="1">
    <location>
        <begin position="1"/>
        <end position="10"/>
    </location>
</feature>
<reference evidence="2 3" key="1">
    <citation type="submission" date="2019-03" db="EMBL/GenBank/DDBJ databases">
        <title>Draft genome sequences of novel Actinobacteria.</title>
        <authorList>
            <person name="Sahin N."/>
            <person name="Ay H."/>
            <person name="Saygin H."/>
        </authorList>
    </citation>
    <scope>NUCLEOTIDE SEQUENCE [LARGE SCALE GENOMIC DNA]</scope>
    <source>
        <strain evidence="2 3">7K502</strain>
    </source>
</reference>
<feature type="compositionally biased region" description="Polar residues" evidence="1">
    <location>
        <begin position="299"/>
        <end position="309"/>
    </location>
</feature>
<proteinExistence type="predicted"/>
<name>A0A4R4YVZ5_9PSEU</name>
<feature type="compositionally biased region" description="Basic and acidic residues" evidence="1">
    <location>
        <begin position="107"/>
        <end position="157"/>
    </location>
</feature>
<evidence type="ECO:0000256" key="1">
    <source>
        <dbReference type="SAM" id="MobiDB-lite"/>
    </source>
</evidence>
<feature type="non-terminal residue" evidence="2">
    <location>
        <position position="1"/>
    </location>
</feature>
<feature type="compositionally biased region" description="Basic and acidic residues" evidence="1">
    <location>
        <begin position="337"/>
        <end position="361"/>
    </location>
</feature>
<evidence type="ECO:0000313" key="3">
    <source>
        <dbReference type="Proteomes" id="UP000294947"/>
    </source>
</evidence>
<dbReference type="Pfam" id="PF14428">
    <property type="entry name" value="DddA-like"/>
    <property type="match status" value="1"/>
</dbReference>
<dbReference type="RefSeq" id="WP_328592465.1">
    <property type="nucleotide sequence ID" value="NZ_SMKW01000024.1"/>
</dbReference>
<feature type="region of interest" description="Disordered" evidence="1">
    <location>
        <begin position="291"/>
        <end position="421"/>
    </location>
</feature>
<accession>A0A4R4YVZ5</accession>
<dbReference type="InterPro" id="IPR032724">
    <property type="entry name" value="SCP1.201-like"/>
</dbReference>
<dbReference type="AlphaFoldDB" id="A0A4R4YVZ5"/>
<feature type="compositionally biased region" description="Basic and acidic residues" evidence="1">
    <location>
        <begin position="222"/>
        <end position="235"/>
    </location>
</feature>
<sequence length="517" mass="53928">STPDAPRPRADAGGSRPGGAPPRGGPDTPGGSRSPGAPGGRSGGPSSSEVPSPRTPGGSTPNTPGRGPDTNGPSTTKTPDGASPGSPKPDGSSPGSPKKPDGTSPDTTKKPDSGSPDSTKKPDGTPPDSTKKPDGDSPESTKKPDADGAPDKSKDGPDSQSDPNSPDAGDKPNDPDADNPEKGTPEYDQKIDDGVNNSHRTDAGMSGHTDPNMQDLANKVPNDGKHFTVDAHMGPDGRIQIGGRSYSPDELADVLRRSGWDGKSPIRLLSCDSGDFASDLAKKLDVDVTAPSGKAWSDGNGNVFASSTAPDGGPTWPPDGGWDTHHPDGSNSPASDDAFHPSRDGADPGERPEDAEARGDDNEQINPDSPHYQNWKHFQSEVPPGAPGFQTVGRVYDSPNSRNYEPLSSGTKDPATNKGPDPYNRAALAEIRRRIDNGDPDFAEPTVLTLAHHLEVKFAMRMNSGDEATIIIDRPPCGSELPRSPSCHEYLPKLLPQGSKLTVIDHDGTIRRYEGEA</sequence>
<keyword evidence="3" id="KW-1185">Reference proteome</keyword>